<keyword evidence="3" id="KW-0238">DNA-binding</keyword>
<evidence type="ECO:0000256" key="4">
    <source>
        <dbReference type="ARBA" id="ARBA00023163"/>
    </source>
</evidence>
<keyword evidence="4" id="KW-0804">Transcription</keyword>
<dbReference type="InterPro" id="IPR010499">
    <property type="entry name" value="AraC_E-bd"/>
</dbReference>
<dbReference type="Pfam" id="PF13411">
    <property type="entry name" value="MerR_1"/>
    <property type="match status" value="1"/>
</dbReference>
<evidence type="ECO:0000256" key="2">
    <source>
        <dbReference type="ARBA" id="ARBA00023015"/>
    </source>
</evidence>
<dbReference type="Gene3D" id="3.20.80.10">
    <property type="entry name" value="Regulatory factor, effector binding domain"/>
    <property type="match status" value="1"/>
</dbReference>
<dbReference type="InterPro" id="IPR000551">
    <property type="entry name" value="MerR-type_HTH_dom"/>
</dbReference>
<protein>
    <submittedName>
        <fullName evidence="6">Transcriptional regulator, MerR family</fullName>
    </submittedName>
</protein>
<evidence type="ECO:0000313" key="7">
    <source>
        <dbReference type="Proteomes" id="UP000000716"/>
    </source>
</evidence>
<dbReference type="GO" id="GO:0003700">
    <property type="term" value="F:DNA-binding transcription factor activity"/>
    <property type="evidence" value="ECO:0007669"/>
    <property type="project" value="InterPro"/>
</dbReference>
<accession>C4L5I3</accession>
<evidence type="ECO:0000259" key="5">
    <source>
        <dbReference type="PROSITE" id="PS50937"/>
    </source>
</evidence>
<dbReference type="SMART" id="SM00871">
    <property type="entry name" value="AraC_E_bind"/>
    <property type="match status" value="1"/>
</dbReference>
<keyword evidence="2" id="KW-0805">Transcription regulation</keyword>
<name>C4L5I3_EXISA</name>
<keyword evidence="1" id="KW-0678">Repressor</keyword>
<dbReference type="PANTHER" id="PTHR30204:SF69">
    <property type="entry name" value="MERR-FAMILY TRANSCRIPTIONAL REGULATOR"/>
    <property type="match status" value="1"/>
</dbReference>
<dbReference type="EMBL" id="CP001615">
    <property type="protein sequence ID" value="ACQ69798.1"/>
    <property type="molecule type" value="Genomic_DNA"/>
</dbReference>
<dbReference type="InterPro" id="IPR009061">
    <property type="entry name" value="DNA-bd_dom_put_sf"/>
</dbReference>
<dbReference type="InterPro" id="IPR011256">
    <property type="entry name" value="Reg_factor_effector_dom_sf"/>
</dbReference>
<dbReference type="Gene3D" id="1.10.1660.10">
    <property type="match status" value="1"/>
</dbReference>
<dbReference type="PANTHER" id="PTHR30204">
    <property type="entry name" value="REDOX-CYCLING DRUG-SENSING TRANSCRIPTIONAL ACTIVATOR SOXR"/>
    <property type="match status" value="1"/>
</dbReference>
<dbReference type="KEGG" id="eat:EAT1b_0869"/>
<dbReference type="PRINTS" id="PR00040">
    <property type="entry name" value="HTHMERR"/>
</dbReference>
<proteinExistence type="predicted"/>
<dbReference type="SUPFAM" id="SSF55136">
    <property type="entry name" value="Probable bacterial effector-binding domain"/>
    <property type="match status" value="1"/>
</dbReference>
<keyword evidence="7" id="KW-1185">Reference proteome</keyword>
<dbReference type="SUPFAM" id="SSF46955">
    <property type="entry name" value="Putative DNA-binding domain"/>
    <property type="match status" value="1"/>
</dbReference>
<gene>
    <name evidence="6" type="ordered locus">EAT1b_0869</name>
</gene>
<sequence>MIDLPLRGDCTVKVGGGETVIPIGRVAHVTGLSVKAIKFYEARGLVRPTRTENQYRMYGMEEIRRLSEIKRLRQIGLRLEQIQSGLPVDTLLETRLDEIQAEIERLHRIERQIRLMQSGGNDMKIRYEMLNEAISVYGYGGTLEEIPNMWAKLQPELTTDESYGVCLPQENGYVAGMTKPVSGESARSVELTKGNYIVATVEGGIPMIPSTYEQLVNVPDVTLRDAVDFERYIHGQGGADDIIEIWMPIE</sequence>
<dbReference type="AlphaFoldDB" id="C4L5I3"/>
<dbReference type="GO" id="GO:0003677">
    <property type="term" value="F:DNA binding"/>
    <property type="evidence" value="ECO:0007669"/>
    <property type="project" value="UniProtKB-KW"/>
</dbReference>
<dbReference type="InterPro" id="IPR047057">
    <property type="entry name" value="MerR_fam"/>
</dbReference>
<dbReference type="Proteomes" id="UP000000716">
    <property type="component" value="Chromosome"/>
</dbReference>
<dbReference type="SMART" id="SM00422">
    <property type="entry name" value="HTH_MERR"/>
    <property type="match status" value="1"/>
</dbReference>
<dbReference type="InterPro" id="IPR029442">
    <property type="entry name" value="GyrI-like"/>
</dbReference>
<dbReference type="CDD" id="cd00592">
    <property type="entry name" value="HTH_MerR-like"/>
    <property type="match status" value="1"/>
</dbReference>
<dbReference type="eggNOG" id="COG0789">
    <property type="taxonomic scope" value="Bacteria"/>
</dbReference>
<dbReference type="HOGENOM" id="CLU_1110119_0_0_9"/>
<dbReference type="PROSITE" id="PS50937">
    <property type="entry name" value="HTH_MERR_2"/>
    <property type="match status" value="1"/>
</dbReference>
<dbReference type="Pfam" id="PF06445">
    <property type="entry name" value="GyrI-like"/>
    <property type="match status" value="1"/>
</dbReference>
<evidence type="ECO:0000256" key="3">
    <source>
        <dbReference type="ARBA" id="ARBA00023125"/>
    </source>
</evidence>
<dbReference type="STRING" id="360911.EAT1b_0869"/>
<evidence type="ECO:0000313" key="6">
    <source>
        <dbReference type="EMBL" id="ACQ69798.1"/>
    </source>
</evidence>
<reference evidence="6 7" key="1">
    <citation type="journal article" date="2011" name="J. Bacteriol.">
        <title>Complete genome sequence of the Thermophilic Bacterium Exiguobacterium sp. AT1b.</title>
        <authorList>
            <person name="Vishnivetskaya T.A."/>
            <person name="Lucas S."/>
            <person name="Copeland A."/>
            <person name="Lapidus A."/>
            <person name="Glavina Del Rio T."/>
            <person name="Dalin E."/>
            <person name="Tice H."/>
            <person name="Bruce D.C."/>
            <person name="Goodwin L.A."/>
            <person name="Pitluck S."/>
            <person name="Saunders E."/>
            <person name="Brettin T."/>
            <person name="Detter C."/>
            <person name="Han C."/>
            <person name="Larimer F."/>
            <person name="Land M.L."/>
            <person name="Hauser L.J."/>
            <person name="Kyrpides N.C."/>
            <person name="Ovchinnikova G."/>
            <person name="Kathariou S."/>
            <person name="Ramaley R.F."/>
            <person name="Rodrigues D.F."/>
            <person name="Hendrix C."/>
            <person name="Richardson P."/>
            <person name="Tiedje J.M."/>
        </authorList>
    </citation>
    <scope>NUCLEOTIDE SEQUENCE [LARGE SCALE GENOMIC DNA]</scope>
    <source>
        <strain evidence="7">ATCC BAA-1283 / AT1b</strain>
    </source>
</reference>
<evidence type="ECO:0000256" key="1">
    <source>
        <dbReference type="ARBA" id="ARBA00022491"/>
    </source>
</evidence>
<feature type="domain" description="HTH merR-type" evidence="5">
    <location>
        <begin position="20"/>
        <end position="88"/>
    </location>
</feature>
<organism evidence="6 7">
    <name type="scientific">Exiguobacterium sp. (strain ATCC BAA-1283 / AT1b)</name>
    <dbReference type="NCBI Taxonomy" id="360911"/>
    <lineage>
        <taxon>Bacteria</taxon>
        <taxon>Bacillati</taxon>
        <taxon>Bacillota</taxon>
        <taxon>Bacilli</taxon>
        <taxon>Bacillales</taxon>
        <taxon>Bacillales Family XII. Incertae Sedis</taxon>
        <taxon>Exiguobacterium</taxon>
    </lineage>
</organism>